<organism evidence="1">
    <name type="scientific">Nonomuraea gerenzanensis</name>
    <dbReference type="NCBI Taxonomy" id="93944"/>
    <lineage>
        <taxon>Bacteria</taxon>
        <taxon>Bacillati</taxon>
        <taxon>Actinomycetota</taxon>
        <taxon>Actinomycetes</taxon>
        <taxon>Streptosporangiales</taxon>
        <taxon>Streptosporangiaceae</taxon>
        <taxon>Nonomuraea</taxon>
    </lineage>
</organism>
<protein>
    <submittedName>
        <fullName evidence="1">Uncharacterized protein</fullName>
    </submittedName>
</protein>
<gene>
    <name evidence="1" type="ORF">BN4615_P10740</name>
</gene>
<dbReference type="RefSeq" id="WP_225269751.1">
    <property type="nucleotide sequence ID" value="NZ_CP084058.1"/>
</dbReference>
<reference evidence="1" key="1">
    <citation type="submission" date="2016-04" db="EMBL/GenBank/DDBJ databases">
        <authorList>
            <person name="Evans L.H."/>
            <person name="Alamgir A."/>
            <person name="Owens N."/>
            <person name="Weber N.D."/>
            <person name="Virtaneva K."/>
            <person name="Barbian K."/>
            <person name="Babar A."/>
            <person name="Rosenke K."/>
        </authorList>
    </citation>
    <scope>NUCLEOTIDE SEQUENCE</scope>
    <source>
        <strain evidence="1">Nono1</strain>
    </source>
</reference>
<accession>A0A1M4EQX9</accession>
<dbReference type="AlphaFoldDB" id="A0A1M4EQX9"/>
<sequence length="74" mass="8175">MSAPDLTAALERIPGWFWPTDQRLFEWFPSGEGASGDVLEMAAYLGKSAVLIGAHVRRGECAAGWLRRRSTPTR</sequence>
<name>A0A1M4EQX9_9ACTN</name>
<dbReference type="EMBL" id="LT559118">
    <property type="protein sequence ID" value="SBP01224.1"/>
    <property type="molecule type" value="Genomic_DNA"/>
</dbReference>
<evidence type="ECO:0000313" key="1">
    <source>
        <dbReference type="EMBL" id="SBP01224.1"/>
    </source>
</evidence>
<proteinExistence type="predicted"/>